<feature type="compositionally biased region" description="Basic and acidic residues" evidence="1">
    <location>
        <begin position="12"/>
        <end position="22"/>
    </location>
</feature>
<feature type="region of interest" description="Disordered" evidence="1">
    <location>
        <begin position="1"/>
        <end position="77"/>
    </location>
</feature>
<dbReference type="AlphaFoldDB" id="A0A0J7MWL5"/>
<protein>
    <submittedName>
        <fullName evidence="2">Conjugative transposon protein</fullName>
    </submittedName>
</protein>
<dbReference type="Proteomes" id="UP000036403">
    <property type="component" value="Unassembled WGS sequence"/>
</dbReference>
<organism evidence="2 3">
    <name type="scientific">Lasius niger</name>
    <name type="common">Black garden ant</name>
    <dbReference type="NCBI Taxonomy" id="67767"/>
    <lineage>
        <taxon>Eukaryota</taxon>
        <taxon>Metazoa</taxon>
        <taxon>Ecdysozoa</taxon>
        <taxon>Arthropoda</taxon>
        <taxon>Hexapoda</taxon>
        <taxon>Insecta</taxon>
        <taxon>Pterygota</taxon>
        <taxon>Neoptera</taxon>
        <taxon>Endopterygota</taxon>
        <taxon>Hymenoptera</taxon>
        <taxon>Apocrita</taxon>
        <taxon>Aculeata</taxon>
        <taxon>Formicoidea</taxon>
        <taxon>Formicidae</taxon>
        <taxon>Formicinae</taxon>
        <taxon>Lasius</taxon>
        <taxon>Lasius</taxon>
    </lineage>
</organism>
<accession>A0A0J7MWL5</accession>
<feature type="compositionally biased region" description="Basic and acidic residues" evidence="1">
    <location>
        <begin position="41"/>
        <end position="50"/>
    </location>
</feature>
<keyword evidence="3" id="KW-1185">Reference proteome</keyword>
<dbReference type="EMBL" id="LBMM01015335">
    <property type="protein sequence ID" value="KMQ84855.1"/>
    <property type="molecule type" value="Genomic_DNA"/>
</dbReference>
<gene>
    <name evidence="2" type="ORF">RF55_17004</name>
</gene>
<evidence type="ECO:0000256" key="1">
    <source>
        <dbReference type="SAM" id="MobiDB-lite"/>
    </source>
</evidence>
<reference evidence="2 3" key="1">
    <citation type="submission" date="2015-04" db="EMBL/GenBank/DDBJ databases">
        <title>Lasius niger genome sequencing.</title>
        <authorList>
            <person name="Konorov E.A."/>
            <person name="Nikitin M.A."/>
            <person name="Kirill M.V."/>
            <person name="Chang P."/>
        </authorList>
    </citation>
    <scope>NUCLEOTIDE SEQUENCE [LARGE SCALE GENOMIC DNA]</scope>
    <source>
        <tissue evidence="2">Whole</tissue>
    </source>
</reference>
<comment type="caution">
    <text evidence="2">The sequence shown here is derived from an EMBL/GenBank/DDBJ whole genome shotgun (WGS) entry which is preliminary data.</text>
</comment>
<proteinExistence type="predicted"/>
<evidence type="ECO:0000313" key="3">
    <source>
        <dbReference type="Proteomes" id="UP000036403"/>
    </source>
</evidence>
<evidence type="ECO:0000313" key="2">
    <source>
        <dbReference type="EMBL" id="KMQ84855.1"/>
    </source>
</evidence>
<dbReference type="PaxDb" id="67767-A0A0J7MWL5"/>
<name>A0A0J7MWL5_LASNI</name>
<sequence>MGHPILIVVADPVREPVAEKRPGGGGGPNRPKGDAAFADQRAQRQQDHRGRQQQRQKRQRLAERQEEDNGNGPAFVLTHDVADPVDNVIEAQCGAPDTRWFAA</sequence>